<dbReference type="EMBL" id="JACIDH010000003">
    <property type="protein sequence ID" value="MBB3878905.1"/>
    <property type="molecule type" value="Genomic_DNA"/>
</dbReference>
<dbReference type="RefSeq" id="WP_183951080.1">
    <property type="nucleotide sequence ID" value="NZ_JACIDH010000003.1"/>
</dbReference>
<evidence type="ECO:0000256" key="1">
    <source>
        <dbReference type="SAM" id="SignalP"/>
    </source>
</evidence>
<sequence>MTRTKTRMGAAGIMAMLLGCSAGTAHAQQVAAPAGYAPLTAPCTSQADGRCAAVSGDTPMPVATRAERLVLAGNNVAAAPVTALGGLYILNQSCGGYGSLTLRYLAADGVTMLPLLTRTASDTGGGTNIYLGAGAVVDISLSGTTGCNAQLARVPA</sequence>
<feature type="chain" id="PRO_5030915989" description="Lipoprotein" evidence="1">
    <location>
        <begin position="28"/>
        <end position="156"/>
    </location>
</feature>
<feature type="signal peptide" evidence="1">
    <location>
        <begin position="1"/>
        <end position="27"/>
    </location>
</feature>
<evidence type="ECO:0000313" key="2">
    <source>
        <dbReference type="EMBL" id="MBB3878905.1"/>
    </source>
</evidence>
<keyword evidence="1" id="KW-0732">Signal</keyword>
<evidence type="ECO:0000313" key="3">
    <source>
        <dbReference type="Proteomes" id="UP000538670"/>
    </source>
</evidence>
<comment type="caution">
    <text evidence="2">The sequence shown here is derived from an EMBL/GenBank/DDBJ whole genome shotgun (WGS) entry which is preliminary data.</text>
</comment>
<dbReference type="AlphaFoldDB" id="A0A7W6ABV3"/>
<proteinExistence type="predicted"/>
<dbReference type="PROSITE" id="PS51257">
    <property type="entry name" value="PROKAR_LIPOPROTEIN"/>
    <property type="match status" value="1"/>
</dbReference>
<accession>A0A7W6ABV3</accession>
<evidence type="ECO:0008006" key="4">
    <source>
        <dbReference type="Google" id="ProtNLM"/>
    </source>
</evidence>
<gene>
    <name evidence="2" type="ORF">GGR48_001324</name>
</gene>
<dbReference type="Proteomes" id="UP000538670">
    <property type="component" value="Unassembled WGS sequence"/>
</dbReference>
<organism evidence="2 3">
    <name type="scientific">Sphingomonas pseudosanguinis</name>
    <dbReference type="NCBI Taxonomy" id="413712"/>
    <lineage>
        <taxon>Bacteria</taxon>
        <taxon>Pseudomonadati</taxon>
        <taxon>Pseudomonadota</taxon>
        <taxon>Alphaproteobacteria</taxon>
        <taxon>Sphingomonadales</taxon>
        <taxon>Sphingomonadaceae</taxon>
        <taxon>Sphingomonas</taxon>
    </lineage>
</organism>
<protein>
    <recommendedName>
        <fullName evidence="4">Lipoprotein</fullName>
    </recommendedName>
</protein>
<keyword evidence="3" id="KW-1185">Reference proteome</keyword>
<name>A0A7W6ABV3_9SPHN</name>
<reference evidence="2 3" key="1">
    <citation type="submission" date="2020-08" db="EMBL/GenBank/DDBJ databases">
        <title>Genomic Encyclopedia of Type Strains, Phase IV (KMG-IV): sequencing the most valuable type-strain genomes for metagenomic binning, comparative biology and taxonomic classification.</title>
        <authorList>
            <person name="Goeker M."/>
        </authorList>
    </citation>
    <scope>NUCLEOTIDE SEQUENCE [LARGE SCALE GENOMIC DNA]</scope>
    <source>
        <strain evidence="2 3">DSM 19512</strain>
    </source>
</reference>